<dbReference type="EMBL" id="FNFH01000001">
    <property type="protein sequence ID" value="SDJ66869.1"/>
    <property type="molecule type" value="Genomic_DNA"/>
</dbReference>
<feature type="transmembrane region" description="Helical" evidence="1">
    <location>
        <begin position="123"/>
        <end position="142"/>
    </location>
</feature>
<feature type="transmembrane region" description="Helical" evidence="1">
    <location>
        <begin position="20"/>
        <end position="42"/>
    </location>
</feature>
<feature type="transmembrane region" description="Helical" evidence="1">
    <location>
        <begin position="294"/>
        <end position="311"/>
    </location>
</feature>
<keyword evidence="1" id="KW-0812">Transmembrane</keyword>
<name>A0A1G8VLM2_9GAMM</name>
<gene>
    <name evidence="2" type="ORF">SAMN05216212_0625</name>
</gene>
<keyword evidence="1" id="KW-0472">Membrane</keyword>
<sequence length="418" mass="45900">MVRNNQANFDVNCISMISRVVVPLIYGSIAVRAIALSTKLLLVFCLPVSSYADYSIMFALFLTLLPLSTFNMAATLSRGHYRARGLAAYVPAAIILVVFLSAICSFLFTGRLDIDQAGKPKQALLFVLFFGFLFQGLIAIYAGGALSRGESYEVAKIESIDAICKLIVTVIILACGYLDALYLFSAQLLASVITLFFIVRKSTLAISICGPYLSAIWLLLMDGGKFVACSIIFLAYFFFLRESLYLVDKGYAASFDLAIVFYSLPKMLFSAVSRAIIPLAGTNALKLSGYGKKLLWMIVSSAFLSLTIYYVQGNKNFLFLLERFELTEYQMAFTCLAILILGAVFDFLYGVLSSYLFGMGSYRVVMVSSLIAVAILASLTSMVIQFYGLLGAAALYIATYGLSLGLIVTWKKDAFKSW</sequence>
<feature type="transmembrane region" description="Helical" evidence="1">
    <location>
        <begin position="86"/>
        <end position="108"/>
    </location>
</feature>
<feature type="transmembrane region" description="Helical" evidence="1">
    <location>
        <begin position="331"/>
        <end position="352"/>
    </location>
</feature>
<keyword evidence="3" id="KW-1185">Reference proteome</keyword>
<proteinExistence type="predicted"/>
<keyword evidence="1" id="KW-1133">Transmembrane helix</keyword>
<evidence type="ECO:0000256" key="1">
    <source>
        <dbReference type="SAM" id="Phobius"/>
    </source>
</evidence>
<organism evidence="2 3">
    <name type="scientific">Microbulbifer yueqingensis</name>
    <dbReference type="NCBI Taxonomy" id="658219"/>
    <lineage>
        <taxon>Bacteria</taxon>
        <taxon>Pseudomonadati</taxon>
        <taxon>Pseudomonadota</taxon>
        <taxon>Gammaproteobacteria</taxon>
        <taxon>Cellvibrionales</taxon>
        <taxon>Microbulbiferaceae</taxon>
        <taxon>Microbulbifer</taxon>
    </lineage>
</organism>
<dbReference type="STRING" id="658219.SAMN05216212_0625"/>
<reference evidence="3" key="1">
    <citation type="submission" date="2016-10" db="EMBL/GenBank/DDBJ databases">
        <authorList>
            <person name="Varghese N."/>
            <person name="Submissions S."/>
        </authorList>
    </citation>
    <scope>NUCLEOTIDE SEQUENCE [LARGE SCALE GENOMIC DNA]</scope>
    <source>
        <strain evidence="3">CGMCC 1.10658</strain>
    </source>
</reference>
<feature type="transmembrane region" description="Helical" evidence="1">
    <location>
        <begin position="364"/>
        <end position="387"/>
    </location>
</feature>
<dbReference type="Proteomes" id="UP000199305">
    <property type="component" value="Unassembled WGS sequence"/>
</dbReference>
<feature type="transmembrane region" description="Helical" evidence="1">
    <location>
        <begin position="54"/>
        <end position="74"/>
    </location>
</feature>
<accession>A0A1G8VLM2</accession>
<dbReference type="AlphaFoldDB" id="A0A1G8VLM2"/>
<evidence type="ECO:0008006" key="4">
    <source>
        <dbReference type="Google" id="ProtNLM"/>
    </source>
</evidence>
<protein>
    <recommendedName>
        <fullName evidence="4">Membrane protein involved in the export of O-antigen and teichoic acid</fullName>
    </recommendedName>
</protein>
<evidence type="ECO:0000313" key="2">
    <source>
        <dbReference type="EMBL" id="SDJ66869.1"/>
    </source>
</evidence>
<feature type="transmembrane region" description="Helical" evidence="1">
    <location>
        <begin position="393"/>
        <end position="410"/>
    </location>
</feature>
<evidence type="ECO:0000313" key="3">
    <source>
        <dbReference type="Proteomes" id="UP000199305"/>
    </source>
</evidence>
<feature type="transmembrane region" description="Helical" evidence="1">
    <location>
        <begin position="259"/>
        <end position="282"/>
    </location>
</feature>
<feature type="transmembrane region" description="Helical" evidence="1">
    <location>
        <begin position="211"/>
        <end position="239"/>
    </location>
</feature>